<name>A0A1G8FNL4_9BACI</name>
<sequence>MEQMRQALEHRSVLPDGRFVTFREFSMEEDVERLYTWMHKEHVIPFWQLNLPWDTFLSHVDRSINDAHQRMWIGVIENVPMSYWETYEAKDDIIGRYYDAAAHDKGIHLLFGPESYLGRGLAEPMVEQMLNVIYQDEKVEKVLAEPDIENKKMIHVFLKCGFQPVKPIDLPDKTGLLMVHYHRRGGENIDS</sequence>
<keyword evidence="7" id="KW-0808">Transferase</keyword>
<comment type="function">
    <text evidence="1">Acyltransferase required for the direct transfer of medium- to long-chain fatty acyl moieties from a carrier protein (MbtL) on to the epsilon-amino group of lysine residue in the mycobactin core.</text>
</comment>
<dbReference type="Proteomes" id="UP000199163">
    <property type="component" value="Unassembled WGS sequence"/>
</dbReference>
<dbReference type="AlphaFoldDB" id="A0A1G8FNL4"/>
<dbReference type="InterPro" id="IPR000182">
    <property type="entry name" value="GNAT_dom"/>
</dbReference>
<keyword evidence="4" id="KW-0046">Antibiotic resistance</keyword>
<dbReference type="InterPro" id="IPR016181">
    <property type="entry name" value="Acyl_CoA_acyltransferase"/>
</dbReference>
<dbReference type="EMBL" id="FNDK01000012">
    <property type="protein sequence ID" value="SDH83735.1"/>
    <property type="molecule type" value="Genomic_DNA"/>
</dbReference>
<gene>
    <name evidence="7" type="ORF">SAMN05192534_112113</name>
</gene>
<evidence type="ECO:0000256" key="3">
    <source>
        <dbReference type="ARBA" id="ARBA00020586"/>
    </source>
</evidence>
<feature type="domain" description="N-acetyltransferase" evidence="6">
    <location>
        <begin position="20"/>
        <end position="183"/>
    </location>
</feature>
<dbReference type="GO" id="GO:0046677">
    <property type="term" value="P:response to antibiotic"/>
    <property type="evidence" value="ECO:0007669"/>
    <property type="project" value="UniProtKB-KW"/>
</dbReference>
<protein>
    <recommendedName>
        <fullName evidence="3">Lysine N-acyltransferase MbtK</fullName>
    </recommendedName>
    <alternativeName>
        <fullName evidence="5">Mycobactin synthase protein K</fullName>
    </alternativeName>
</protein>
<keyword evidence="8" id="KW-1185">Reference proteome</keyword>
<evidence type="ECO:0000256" key="2">
    <source>
        <dbReference type="ARBA" id="ARBA00004924"/>
    </source>
</evidence>
<dbReference type="SMART" id="SM01006">
    <property type="entry name" value="AlcB"/>
    <property type="match status" value="1"/>
</dbReference>
<dbReference type="PANTHER" id="PTHR31438:SF1">
    <property type="entry name" value="LYSINE N-ACYLTRANSFERASE C17G9.06C-RELATED"/>
    <property type="match status" value="1"/>
</dbReference>
<dbReference type="InterPro" id="IPR019432">
    <property type="entry name" value="Acyltransferase_MbtK/IucB-like"/>
</dbReference>
<dbReference type="Pfam" id="PF13523">
    <property type="entry name" value="Acetyltransf_8"/>
    <property type="match status" value="1"/>
</dbReference>
<evidence type="ECO:0000256" key="5">
    <source>
        <dbReference type="ARBA" id="ARBA00031122"/>
    </source>
</evidence>
<comment type="pathway">
    <text evidence="2">Siderophore biosynthesis.</text>
</comment>
<dbReference type="PROSITE" id="PS51186">
    <property type="entry name" value="GNAT"/>
    <property type="match status" value="1"/>
</dbReference>
<organism evidence="7 8">
    <name type="scientific">Alteribacillus persepolensis</name>
    <dbReference type="NCBI Taxonomy" id="568899"/>
    <lineage>
        <taxon>Bacteria</taxon>
        <taxon>Bacillati</taxon>
        <taxon>Bacillota</taxon>
        <taxon>Bacilli</taxon>
        <taxon>Bacillales</taxon>
        <taxon>Bacillaceae</taxon>
        <taxon>Alteribacillus</taxon>
    </lineage>
</organism>
<accession>A0A1G8FNL4</accession>
<reference evidence="7 8" key="1">
    <citation type="submission" date="2016-10" db="EMBL/GenBank/DDBJ databases">
        <authorList>
            <person name="de Groot N.N."/>
        </authorList>
    </citation>
    <scope>NUCLEOTIDE SEQUENCE [LARGE SCALE GENOMIC DNA]</scope>
    <source>
        <strain evidence="7 8">DSM 21632</strain>
    </source>
</reference>
<dbReference type="GO" id="GO:0019290">
    <property type="term" value="P:siderophore biosynthetic process"/>
    <property type="evidence" value="ECO:0007669"/>
    <property type="project" value="InterPro"/>
</dbReference>
<dbReference type="STRING" id="568899.SAMN05192534_112113"/>
<evidence type="ECO:0000256" key="1">
    <source>
        <dbReference type="ARBA" id="ARBA00003818"/>
    </source>
</evidence>
<dbReference type="PANTHER" id="PTHR31438">
    <property type="entry name" value="LYSINE N-ACYLTRANSFERASE C17G9.06C-RELATED"/>
    <property type="match status" value="1"/>
</dbReference>
<dbReference type="GO" id="GO:0016410">
    <property type="term" value="F:N-acyltransferase activity"/>
    <property type="evidence" value="ECO:0007669"/>
    <property type="project" value="TreeGrafter"/>
</dbReference>
<dbReference type="Gene3D" id="3.40.630.30">
    <property type="match status" value="1"/>
</dbReference>
<proteinExistence type="predicted"/>
<evidence type="ECO:0000256" key="4">
    <source>
        <dbReference type="ARBA" id="ARBA00023251"/>
    </source>
</evidence>
<evidence type="ECO:0000313" key="8">
    <source>
        <dbReference type="Proteomes" id="UP000199163"/>
    </source>
</evidence>
<dbReference type="SUPFAM" id="SSF55729">
    <property type="entry name" value="Acyl-CoA N-acyltransferases (Nat)"/>
    <property type="match status" value="1"/>
</dbReference>
<evidence type="ECO:0000313" key="7">
    <source>
        <dbReference type="EMBL" id="SDH83735.1"/>
    </source>
</evidence>
<evidence type="ECO:0000259" key="6">
    <source>
        <dbReference type="PROSITE" id="PS51186"/>
    </source>
</evidence>